<dbReference type="AlphaFoldDB" id="Z9JJA2"/>
<dbReference type="OrthoDB" id="9808939at2"/>
<dbReference type="EC" id="3.6.1.9" evidence="3"/>
<evidence type="ECO:0000313" key="4">
    <source>
        <dbReference type="Proteomes" id="UP000020406"/>
    </source>
</evidence>
<dbReference type="KEGG" id="xtw:AB672_00855"/>
<dbReference type="PANTHER" id="PTHR30522">
    <property type="entry name" value="NUCLEOSIDE TRIPHOSPHATE PYROPHOSPHOHYDROLASE"/>
    <property type="match status" value="1"/>
</dbReference>
<dbReference type="STRING" id="1444770.AF72_06005"/>
<dbReference type="GO" id="GO:0046047">
    <property type="term" value="P:TTP catabolic process"/>
    <property type="evidence" value="ECO:0007669"/>
    <property type="project" value="TreeGrafter"/>
</dbReference>
<dbReference type="GO" id="GO:0046081">
    <property type="term" value="P:dUTP catabolic process"/>
    <property type="evidence" value="ECO:0007669"/>
    <property type="project" value="TreeGrafter"/>
</dbReference>
<reference evidence="2 4" key="1">
    <citation type="journal article" date="2014" name="Genome Announc.">
        <title>Draft Genome Sequence of Xylella fastidiosa Pear Leaf Scorch Strain in Taiwan.</title>
        <authorList>
            <person name="Su C.C."/>
            <person name="Deng W.L."/>
            <person name="Jan F.J."/>
            <person name="Chang C.J."/>
            <person name="Huang H."/>
            <person name="Chen J."/>
        </authorList>
    </citation>
    <scope>NUCLEOTIDE SEQUENCE [LARGE SCALE GENOMIC DNA]</scope>
    <source>
        <strain evidence="2 4">PLS229</strain>
    </source>
</reference>
<dbReference type="GO" id="GO:0006203">
    <property type="term" value="P:dGTP catabolic process"/>
    <property type="evidence" value="ECO:0007669"/>
    <property type="project" value="TreeGrafter"/>
</dbReference>
<dbReference type="Proteomes" id="UP000020406">
    <property type="component" value="Unassembled WGS sequence"/>
</dbReference>
<accession>Z9JJA2</accession>
<dbReference type="GO" id="GO:0046061">
    <property type="term" value="P:dATP catabolic process"/>
    <property type="evidence" value="ECO:0007669"/>
    <property type="project" value="TreeGrafter"/>
</dbReference>
<name>Z9JJA2_9GAMM</name>
<dbReference type="InterPro" id="IPR004518">
    <property type="entry name" value="MazG-like_dom"/>
</dbReference>
<keyword evidence="2" id="KW-0378">Hydrolase</keyword>
<dbReference type="PANTHER" id="PTHR30522:SF0">
    <property type="entry name" value="NUCLEOSIDE TRIPHOSPHATE PYROPHOSPHOHYDROLASE"/>
    <property type="match status" value="1"/>
</dbReference>
<dbReference type="PATRIC" id="fig|1444770.3.peg.1428"/>
<dbReference type="NCBIfam" id="NF007113">
    <property type="entry name" value="PRK09562.1"/>
    <property type="match status" value="1"/>
</dbReference>
<keyword evidence="5" id="KW-1185">Reference proteome</keyword>
<protein>
    <submittedName>
        <fullName evidence="2">Nucleoside triphosphate pyrophosphohydrolase</fullName>
        <ecNumber evidence="3">3.6.1.9</ecNumber>
    </submittedName>
</protein>
<evidence type="ECO:0000259" key="1">
    <source>
        <dbReference type="Pfam" id="PF03819"/>
    </source>
</evidence>
<dbReference type="NCBIfam" id="TIGR00444">
    <property type="entry name" value="mazG"/>
    <property type="match status" value="1"/>
</dbReference>
<reference evidence="3" key="2">
    <citation type="submission" date="2021-11" db="EMBL/GenBank/DDBJ databases">
        <title>Genome sequence of Xylella taiwanensis PLS432.</title>
        <authorList>
            <person name="Weng L.-W."/>
            <person name="Su C.-C."/>
            <person name="Tsai C.-W."/>
            <person name="Kuo C.-H."/>
        </authorList>
    </citation>
    <scope>NUCLEOTIDE SEQUENCE</scope>
    <source>
        <strain evidence="3">PLS432</strain>
    </source>
</reference>
<organism evidence="2 4">
    <name type="scientific">Xylella taiwanensis</name>
    <dbReference type="NCBI Taxonomy" id="1444770"/>
    <lineage>
        <taxon>Bacteria</taxon>
        <taxon>Pseudomonadati</taxon>
        <taxon>Pseudomonadota</taxon>
        <taxon>Gammaproteobacteria</taxon>
        <taxon>Lysobacterales</taxon>
        <taxon>Lysobacteraceae</taxon>
        <taxon>Xylella</taxon>
    </lineage>
</organism>
<dbReference type="Proteomes" id="UP001430701">
    <property type="component" value="Unassembled WGS sequence"/>
</dbReference>
<dbReference type="CDD" id="cd11529">
    <property type="entry name" value="NTP-PPase_MazG_Cterm"/>
    <property type="match status" value="1"/>
</dbReference>
<dbReference type="GeneID" id="68899824"/>
<evidence type="ECO:0000313" key="2">
    <source>
        <dbReference type="EMBL" id="EWS78269.1"/>
    </source>
</evidence>
<dbReference type="GO" id="GO:0047429">
    <property type="term" value="F:nucleoside triphosphate diphosphatase activity"/>
    <property type="evidence" value="ECO:0007669"/>
    <property type="project" value="UniProtKB-EC"/>
</dbReference>
<dbReference type="InterPro" id="IPR011551">
    <property type="entry name" value="NTP_PyrPHydrolase_MazG"/>
</dbReference>
<evidence type="ECO:0000313" key="3">
    <source>
        <dbReference type="EMBL" id="MCD8472951.1"/>
    </source>
</evidence>
<dbReference type="SUPFAM" id="SSF101386">
    <property type="entry name" value="all-alpha NTP pyrophosphatases"/>
    <property type="match status" value="2"/>
</dbReference>
<dbReference type="Pfam" id="PF03819">
    <property type="entry name" value="MazG"/>
    <property type="match status" value="1"/>
</dbReference>
<dbReference type="GO" id="GO:0046052">
    <property type="term" value="P:UTP catabolic process"/>
    <property type="evidence" value="ECO:0007669"/>
    <property type="project" value="TreeGrafter"/>
</dbReference>
<dbReference type="Gene3D" id="1.10.287.1080">
    <property type="entry name" value="MazG-like"/>
    <property type="match status" value="2"/>
</dbReference>
<dbReference type="InterPro" id="IPR048011">
    <property type="entry name" value="NTP-PPase_MazG-like_C"/>
</dbReference>
<dbReference type="EMBL" id="JDSQ01000008">
    <property type="protein sequence ID" value="EWS78269.1"/>
    <property type="molecule type" value="Genomic_DNA"/>
</dbReference>
<gene>
    <name evidence="3" type="primary">mazG</name>
    <name evidence="2" type="ORF">AF72_06005</name>
    <name evidence="3" type="ORF">LPH55_05610</name>
</gene>
<dbReference type="CDD" id="cd11528">
    <property type="entry name" value="NTP-PPase_MazG_Nterm"/>
    <property type="match status" value="1"/>
</dbReference>
<dbReference type="InterPro" id="IPR048015">
    <property type="entry name" value="NTP-PPase_MazG-like_N"/>
</dbReference>
<dbReference type="GO" id="GO:0006950">
    <property type="term" value="P:response to stress"/>
    <property type="evidence" value="ECO:0007669"/>
    <property type="project" value="UniProtKB-ARBA"/>
</dbReference>
<dbReference type="RefSeq" id="WP_038271035.1">
    <property type="nucleotide sequence ID" value="NZ_CP053627.1"/>
</dbReference>
<comment type="caution">
    <text evidence="2">The sequence shown here is derived from an EMBL/GenBank/DDBJ whole genome shotgun (WGS) entry which is preliminary data.</text>
</comment>
<evidence type="ECO:0000313" key="5">
    <source>
        <dbReference type="Proteomes" id="UP001430701"/>
    </source>
</evidence>
<proteinExistence type="predicted"/>
<feature type="domain" description="NTP pyrophosphohydrolase MazG-like" evidence="1">
    <location>
        <begin position="34"/>
        <end position="107"/>
    </location>
</feature>
<dbReference type="eggNOG" id="COG3956">
    <property type="taxonomic scope" value="Bacteria"/>
</dbReference>
<dbReference type="GO" id="GO:0046076">
    <property type="term" value="P:dTTP catabolic process"/>
    <property type="evidence" value="ECO:0007669"/>
    <property type="project" value="TreeGrafter"/>
</dbReference>
<dbReference type="FunFam" id="1.10.287.1080:FF:000001">
    <property type="entry name" value="Nucleoside triphosphate pyrophosphohydrolase"/>
    <property type="match status" value="1"/>
</dbReference>
<sequence length="277" mass="30982">MFDLPGSSHHIETLLSIMARLRDPIRGCPWNLKQDFATIAPYVIEEAYEVVDAIDRSDLTALKDELGDLLLQIVFHAHMAAEQGAFEFSDVIAAITNKMVRRHPHVFGEVTVDDAQAVSTNWEAIKRQEREAVGERDDSALAGISRGLPEWLRTLKLQERTTRAGFKGSGPIPAIVKVQETLEHIHQTFLLDTMKDSDEQIEETFGNLLFLCISLAHHAKVDPGNALRRTNLKFEGHFRAMETAASAAGTTLEHMPLSEQEILWKAVKRQEVDPSAP</sequence>
<dbReference type="EMBL" id="JAJPPU010000002">
    <property type="protein sequence ID" value="MCD8472951.1"/>
    <property type="molecule type" value="Genomic_DNA"/>
</dbReference>